<protein>
    <submittedName>
        <fullName evidence="2">Uncharacterized protein</fullName>
    </submittedName>
</protein>
<comment type="caution">
    <text evidence="2">The sequence shown here is derived from an EMBL/GenBank/DDBJ whole genome shotgun (WGS) entry which is preliminary data.</text>
</comment>
<proteinExistence type="predicted"/>
<feature type="compositionally biased region" description="Basic and acidic residues" evidence="1">
    <location>
        <begin position="49"/>
        <end position="82"/>
    </location>
</feature>
<feature type="compositionally biased region" description="Polar residues" evidence="1">
    <location>
        <begin position="467"/>
        <end position="485"/>
    </location>
</feature>
<dbReference type="AlphaFoldDB" id="A0A8J6AX11"/>
<sequence length="888" mass="100846">MNARERRLRERELAREKKRQDLINRDANTNANRPAPAAARPIRQPQPRMEPEVDWKAKMGAEVAEKRRHEPPPRVEERHQDPYEANYSSPQFSDNRPGRAENRAPAIVQGNPFEPPPAQEVPDRFRRDRSAPEEPMDLGFPSQKSPQQARQDAMDWKAQLDAQVAEKKRIEAEKRRYEVYNPAPLPSEDPADRQPNPPRGPSMVQGNLFEPPPAAAAPDRRRRGGGEQPDEPMDYAFPEQKSPQKARQEALSWKAQLDAQIAEKKRREAEEKRLRDEEEAREEERIQRQIREEAEQKKREDEAERRKKEAAEEEEMRRIAAVKPARRQRSPPPTQPEAQQSEPVAPVAEDSQPTRPPRGRAAGRAVQRSSRRDPSPSQSESESESDHDRRRRPHRRSSGRGKRGGGDMDEVAGVTMMSLMQQFMTSMQAQSQANMQTNLQSEQIAQITALKAQLEDLKRIVAKQESAPHSLNSSPPESTTGNNSPARHVGRRSSPRLVHSPVRQPQPQVRTQTPPRRLPERHSATPMTRPTPDRLYPPMNIGGRDPRLELNMNRPATTARLMHLANRAIEKCPVSRWDQAEGPLATEVQAVHKREWGSYLDDMEQSLEHTLQDLILDEGTEFVAIDGLQTVQLDEPQYQPLEVLDDEVRMPEISEDVLPEAEFDDDFEPLEEVVENDDLISVQDEYETPPRPIGHDSFRATQFTVEDDESDIDELEHNKLFASPVAHGVGLPVVGADPFETPIRPEWNGDQSNIMEPQFEEADDFALAEESPLMADTTMMTGSLLESLHDDTIDEVVAEMGLDDPMFEQRREELQQKARDRITALDDIERGMRDESAEGTVGNERAASAVGRYMKRPQAKRVQPKRSMMAGTRGGGGPTQIDDGFVFY</sequence>
<feature type="compositionally biased region" description="Basic residues" evidence="1">
    <location>
        <begin position="853"/>
        <end position="864"/>
    </location>
</feature>
<feature type="region of interest" description="Disordered" evidence="1">
    <location>
        <begin position="464"/>
        <end position="547"/>
    </location>
</feature>
<feature type="region of interest" description="Disordered" evidence="1">
    <location>
        <begin position="834"/>
        <end position="883"/>
    </location>
</feature>
<dbReference type="Proteomes" id="UP000717585">
    <property type="component" value="Unassembled WGS sequence"/>
</dbReference>
<evidence type="ECO:0000313" key="3">
    <source>
        <dbReference type="Proteomes" id="UP000717585"/>
    </source>
</evidence>
<feature type="compositionally biased region" description="Basic residues" evidence="1">
    <location>
        <begin position="389"/>
        <end position="403"/>
    </location>
</feature>
<feature type="region of interest" description="Disordered" evidence="1">
    <location>
        <begin position="1"/>
        <end position="414"/>
    </location>
</feature>
<accession>A0A8J6AX11</accession>
<reference evidence="2" key="1">
    <citation type="submission" date="2021-05" db="EMBL/GenBank/DDBJ databases">
        <title>A free-living protist that lacks canonical eukaryotic 1 DNA replication and segregation systems.</title>
        <authorList>
            <person name="Salas-Leiva D.E."/>
            <person name="Tromer E.C."/>
            <person name="Curtis B.A."/>
            <person name="Jerlstrom-Hultqvist J."/>
            <person name="Kolisko M."/>
            <person name="Yi Z."/>
            <person name="Salas-Leiva J.S."/>
            <person name="Gallot-Lavallee L."/>
            <person name="Kops G.J.P.L."/>
            <person name="Archibald J.M."/>
            <person name="Simpson A.G.B."/>
            <person name="Roger A.J."/>
        </authorList>
    </citation>
    <scope>NUCLEOTIDE SEQUENCE</scope>
    <source>
        <strain evidence="2">BICM</strain>
    </source>
</reference>
<feature type="compositionally biased region" description="Basic and acidic residues" evidence="1">
    <location>
        <begin position="164"/>
        <end position="178"/>
    </location>
</feature>
<feature type="compositionally biased region" description="Low complexity" evidence="1">
    <location>
        <begin position="25"/>
        <end position="47"/>
    </location>
</feature>
<feature type="compositionally biased region" description="Basic and acidic residues" evidence="1">
    <location>
        <begin position="1"/>
        <end position="24"/>
    </location>
</feature>
<feature type="compositionally biased region" description="Basic and acidic residues" evidence="1">
    <location>
        <begin position="121"/>
        <end position="132"/>
    </location>
</feature>
<feature type="compositionally biased region" description="Low complexity" evidence="1">
    <location>
        <begin position="359"/>
        <end position="368"/>
    </location>
</feature>
<feature type="compositionally biased region" description="Basic and acidic residues" evidence="1">
    <location>
        <begin position="261"/>
        <end position="318"/>
    </location>
</feature>
<keyword evidence="3" id="KW-1185">Reference proteome</keyword>
<evidence type="ECO:0000313" key="2">
    <source>
        <dbReference type="EMBL" id="KAG9394625.1"/>
    </source>
</evidence>
<evidence type="ECO:0000256" key="1">
    <source>
        <dbReference type="SAM" id="MobiDB-lite"/>
    </source>
</evidence>
<organism evidence="2 3">
    <name type="scientific">Carpediemonas membranifera</name>
    <dbReference type="NCBI Taxonomy" id="201153"/>
    <lineage>
        <taxon>Eukaryota</taxon>
        <taxon>Metamonada</taxon>
        <taxon>Carpediemonas-like organisms</taxon>
        <taxon>Carpediemonas</taxon>
    </lineage>
</organism>
<dbReference type="EMBL" id="JAHDYR010000014">
    <property type="protein sequence ID" value="KAG9394625.1"/>
    <property type="molecule type" value="Genomic_DNA"/>
</dbReference>
<gene>
    <name evidence="2" type="ORF">J8273_3879</name>
</gene>
<feature type="compositionally biased region" description="Low complexity" evidence="1">
    <location>
        <begin position="501"/>
        <end position="515"/>
    </location>
</feature>
<name>A0A8J6AX11_9EUKA</name>